<keyword evidence="2 7" id="KW-0699">rRNA-binding</keyword>
<evidence type="ECO:0000259" key="10">
    <source>
        <dbReference type="Pfam" id="PF03948"/>
    </source>
</evidence>
<dbReference type="SUPFAM" id="SSF55658">
    <property type="entry name" value="L9 N-domain-like"/>
    <property type="match status" value="1"/>
</dbReference>
<evidence type="ECO:0000256" key="1">
    <source>
        <dbReference type="ARBA" id="ARBA00010605"/>
    </source>
</evidence>
<accession>A0A833H4K5</accession>
<evidence type="ECO:0000313" key="12">
    <source>
        <dbReference type="Proteomes" id="UP000460298"/>
    </source>
</evidence>
<evidence type="ECO:0000256" key="4">
    <source>
        <dbReference type="ARBA" id="ARBA00022980"/>
    </source>
</evidence>
<feature type="region of interest" description="Disordered" evidence="8">
    <location>
        <begin position="153"/>
        <end position="178"/>
    </location>
</feature>
<keyword evidence="4 7" id="KW-0689">Ribosomal protein</keyword>
<dbReference type="InterPro" id="IPR036791">
    <property type="entry name" value="Ribosomal_bL9_C_sf"/>
</dbReference>
<comment type="function">
    <text evidence="7">Binds to the 23S rRNA.</text>
</comment>
<gene>
    <name evidence="7" type="primary">rplI</name>
    <name evidence="11" type="ORF">F9K24_03545</name>
</gene>
<dbReference type="Pfam" id="PF01281">
    <property type="entry name" value="Ribosomal_L9_N"/>
    <property type="match status" value="1"/>
</dbReference>
<dbReference type="InterPro" id="IPR036935">
    <property type="entry name" value="Ribosomal_bL9_N_sf"/>
</dbReference>
<comment type="caution">
    <text evidence="11">The sequence shown here is derived from an EMBL/GenBank/DDBJ whole genome shotgun (WGS) entry which is preliminary data.</text>
</comment>
<protein>
    <recommendedName>
        <fullName evidence="6 7">Large ribosomal subunit protein bL9</fullName>
    </recommendedName>
</protein>
<dbReference type="GO" id="GO:0006412">
    <property type="term" value="P:translation"/>
    <property type="evidence" value="ECO:0007669"/>
    <property type="project" value="UniProtKB-UniRule"/>
</dbReference>
<name>A0A833H4K5_9LEPT</name>
<dbReference type="GO" id="GO:1990904">
    <property type="term" value="C:ribonucleoprotein complex"/>
    <property type="evidence" value="ECO:0007669"/>
    <property type="project" value="UniProtKB-KW"/>
</dbReference>
<evidence type="ECO:0000259" key="9">
    <source>
        <dbReference type="Pfam" id="PF01281"/>
    </source>
</evidence>
<dbReference type="EMBL" id="WBUI01000002">
    <property type="protein sequence ID" value="KAB2934864.1"/>
    <property type="molecule type" value="Genomic_DNA"/>
</dbReference>
<evidence type="ECO:0000256" key="6">
    <source>
        <dbReference type="ARBA" id="ARBA00035292"/>
    </source>
</evidence>
<organism evidence="11 12">
    <name type="scientific">Leptonema illini</name>
    <dbReference type="NCBI Taxonomy" id="183"/>
    <lineage>
        <taxon>Bacteria</taxon>
        <taxon>Pseudomonadati</taxon>
        <taxon>Spirochaetota</taxon>
        <taxon>Spirochaetia</taxon>
        <taxon>Leptospirales</taxon>
        <taxon>Leptospiraceae</taxon>
        <taxon>Leptonema</taxon>
    </lineage>
</organism>
<sequence length="178" mass="19261">MKVILQKDIPNLGDAGEIKEVADGYARNFLIPRKLVLPATAGTAKAAQHQKRLINLKTEKRRKEMAILSEKLKSIAEIEMQIRVGAKNRVFGSITPAMIAKAIEEKSAGAIVVDRRKIEPGDPIKALGEHKLRINLASDIRVPIVVKVVAHPDSEPQAKVEAAPVAEATEAPAEATAE</sequence>
<evidence type="ECO:0000256" key="8">
    <source>
        <dbReference type="SAM" id="MobiDB-lite"/>
    </source>
</evidence>
<evidence type="ECO:0000256" key="2">
    <source>
        <dbReference type="ARBA" id="ARBA00022730"/>
    </source>
</evidence>
<reference evidence="11 12" key="1">
    <citation type="submission" date="2019-10" db="EMBL/GenBank/DDBJ databases">
        <title>Extracellular Electron Transfer in a Candidatus Methanoperedens spp. Enrichment Culture.</title>
        <authorList>
            <person name="Berger S."/>
            <person name="Rangel Shaw D."/>
            <person name="Berben T."/>
            <person name="In 'T Zandt M."/>
            <person name="Frank J."/>
            <person name="Reimann J."/>
            <person name="Jetten M.S.M."/>
            <person name="Welte C.U."/>
        </authorList>
    </citation>
    <scope>NUCLEOTIDE SEQUENCE [LARGE SCALE GENOMIC DNA]</scope>
    <source>
        <strain evidence="11">SB12</strain>
    </source>
</reference>
<evidence type="ECO:0000313" key="11">
    <source>
        <dbReference type="EMBL" id="KAB2934864.1"/>
    </source>
</evidence>
<dbReference type="InterPro" id="IPR000244">
    <property type="entry name" value="Ribosomal_bL9"/>
</dbReference>
<comment type="similarity">
    <text evidence="1 7">Belongs to the bacterial ribosomal protein bL9 family.</text>
</comment>
<dbReference type="GO" id="GO:0019843">
    <property type="term" value="F:rRNA binding"/>
    <property type="evidence" value="ECO:0007669"/>
    <property type="project" value="UniProtKB-UniRule"/>
</dbReference>
<evidence type="ECO:0000256" key="5">
    <source>
        <dbReference type="ARBA" id="ARBA00023274"/>
    </source>
</evidence>
<feature type="domain" description="Large ribosomal subunit protein bL9 C-terminal" evidence="10">
    <location>
        <begin position="67"/>
        <end position="150"/>
    </location>
</feature>
<dbReference type="GO" id="GO:0005840">
    <property type="term" value="C:ribosome"/>
    <property type="evidence" value="ECO:0007669"/>
    <property type="project" value="UniProtKB-KW"/>
</dbReference>
<dbReference type="Gene3D" id="3.40.5.10">
    <property type="entry name" value="Ribosomal protein L9, N-terminal domain"/>
    <property type="match status" value="1"/>
</dbReference>
<feature type="domain" description="Ribosomal protein L9" evidence="9">
    <location>
        <begin position="1"/>
        <end position="45"/>
    </location>
</feature>
<dbReference type="PANTHER" id="PTHR21368">
    <property type="entry name" value="50S RIBOSOMAL PROTEIN L9"/>
    <property type="match status" value="1"/>
</dbReference>
<dbReference type="Proteomes" id="UP000460298">
    <property type="component" value="Unassembled WGS sequence"/>
</dbReference>
<dbReference type="HAMAP" id="MF_00503">
    <property type="entry name" value="Ribosomal_bL9"/>
    <property type="match status" value="1"/>
</dbReference>
<dbReference type="InterPro" id="IPR009027">
    <property type="entry name" value="Ribosomal_bL9/RNase_H1_N"/>
</dbReference>
<keyword evidence="3 7" id="KW-0694">RNA-binding</keyword>
<dbReference type="SUPFAM" id="SSF55653">
    <property type="entry name" value="Ribosomal protein L9 C-domain"/>
    <property type="match status" value="1"/>
</dbReference>
<dbReference type="InterPro" id="IPR020070">
    <property type="entry name" value="Ribosomal_bL9_N"/>
</dbReference>
<dbReference type="InterPro" id="IPR020069">
    <property type="entry name" value="Ribosomal_bL9_C"/>
</dbReference>
<dbReference type="Gene3D" id="3.10.430.100">
    <property type="entry name" value="Ribosomal protein L9, C-terminal domain"/>
    <property type="match status" value="1"/>
</dbReference>
<evidence type="ECO:0000256" key="7">
    <source>
        <dbReference type="HAMAP-Rule" id="MF_00503"/>
    </source>
</evidence>
<evidence type="ECO:0000256" key="3">
    <source>
        <dbReference type="ARBA" id="ARBA00022884"/>
    </source>
</evidence>
<dbReference type="AlphaFoldDB" id="A0A833H4K5"/>
<dbReference type="Pfam" id="PF03948">
    <property type="entry name" value="Ribosomal_L9_C"/>
    <property type="match status" value="1"/>
</dbReference>
<dbReference type="GO" id="GO:0003735">
    <property type="term" value="F:structural constituent of ribosome"/>
    <property type="evidence" value="ECO:0007669"/>
    <property type="project" value="InterPro"/>
</dbReference>
<dbReference type="InterPro" id="IPR020594">
    <property type="entry name" value="Ribosomal_bL9_bac/chp"/>
</dbReference>
<keyword evidence="5 7" id="KW-0687">Ribonucleoprotein</keyword>
<dbReference type="NCBIfam" id="TIGR00158">
    <property type="entry name" value="L9"/>
    <property type="match status" value="1"/>
</dbReference>
<feature type="compositionally biased region" description="Low complexity" evidence="8">
    <location>
        <begin position="160"/>
        <end position="178"/>
    </location>
</feature>
<proteinExistence type="inferred from homology"/>